<dbReference type="InterPro" id="IPR016162">
    <property type="entry name" value="Ald_DH_N"/>
</dbReference>
<keyword evidence="4" id="KW-1185">Reference proteome</keyword>
<dbReference type="AlphaFoldDB" id="A0A6H0S1A0"/>
<keyword evidence="1" id="KW-0560">Oxidoreductase</keyword>
<dbReference type="PANTHER" id="PTHR11699">
    <property type="entry name" value="ALDEHYDE DEHYDROGENASE-RELATED"/>
    <property type="match status" value="1"/>
</dbReference>
<name>A0A6H0S1A0_9MYCO</name>
<dbReference type="Proteomes" id="UP000501849">
    <property type="component" value="Plasmid unnamed2"/>
</dbReference>
<evidence type="ECO:0000313" key="3">
    <source>
        <dbReference type="EMBL" id="QIV79807.1"/>
    </source>
</evidence>
<gene>
    <name evidence="3" type="ORF">EXE63_01885</name>
</gene>
<dbReference type="InterPro" id="IPR015590">
    <property type="entry name" value="Aldehyde_DH_dom"/>
</dbReference>
<dbReference type="RefSeq" id="WP_168140722.1">
    <property type="nucleotide sequence ID" value="NZ_CP038798.1"/>
</dbReference>
<sequence>MGWANQVEYGLTASVWSRDLASALDTASRMDVGYCWINDTSRHHLGVHYGGVKNSGVGREEGLEELLSYTQIKSLNIVSNPTA</sequence>
<keyword evidence="3" id="KW-0614">Plasmid</keyword>
<evidence type="ECO:0000313" key="4">
    <source>
        <dbReference type="Proteomes" id="UP000501849"/>
    </source>
</evidence>
<feature type="domain" description="Aldehyde dehydrogenase" evidence="2">
    <location>
        <begin position="3"/>
        <end position="74"/>
    </location>
</feature>
<protein>
    <submittedName>
        <fullName evidence="3">Aldehyde dehydrogenase family protein</fullName>
    </submittedName>
</protein>
<reference evidence="3 4" key="1">
    <citation type="submission" date="2019-04" db="EMBL/GenBank/DDBJ databases">
        <title>Draft, Whole-Genome Sequence of the Anthracene-degrading Mycobacterium frederiksbergense LB501T, Isolated from a Polycyclic Aromatic Hydrocarbon (PAH)-Contaminated Soil.</title>
        <authorList>
            <person name="Augelletti F."/>
        </authorList>
    </citation>
    <scope>NUCLEOTIDE SEQUENCE [LARGE SCALE GENOMIC DNA]</scope>
    <source>
        <strain evidence="3 4">LB 501T</strain>
        <plasmid evidence="3 4">unnamed2</plasmid>
    </source>
</reference>
<dbReference type="SUPFAM" id="SSF53720">
    <property type="entry name" value="ALDH-like"/>
    <property type="match status" value="1"/>
</dbReference>
<dbReference type="Gene3D" id="3.40.605.10">
    <property type="entry name" value="Aldehyde Dehydrogenase, Chain A, domain 1"/>
    <property type="match status" value="1"/>
</dbReference>
<dbReference type="InterPro" id="IPR016161">
    <property type="entry name" value="Ald_DH/histidinol_DH"/>
</dbReference>
<dbReference type="GO" id="GO:0016620">
    <property type="term" value="F:oxidoreductase activity, acting on the aldehyde or oxo group of donors, NAD or NADP as acceptor"/>
    <property type="evidence" value="ECO:0007669"/>
    <property type="project" value="InterPro"/>
</dbReference>
<evidence type="ECO:0000259" key="2">
    <source>
        <dbReference type="Pfam" id="PF00171"/>
    </source>
</evidence>
<dbReference type="KEGG" id="mfre:EXE63_01885"/>
<dbReference type="InterPro" id="IPR016163">
    <property type="entry name" value="Ald_DH_C"/>
</dbReference>
<dbReference type="Gene3D" id="3.40.309.10">
    <property type="entry name" value="Aldehyde Dehydrogenase, Chain A, domain 2"/>
    <property type="match status" value="1"/>
</dbReference>
<dbReference type="EMBL" id="CP038798">
    <property type="protein sequence ID" value="QIV79807.1"/>
    <property type="molecule type" value="Genomic_DNA"/>
</dbReference>
<accession>A0A6H0S1A0</accession>
<organism evidence="3 4">
    <name type="scientific">Mycolicibacterium frederiksbergense</name>
    <dbReference type="NCBI Taxonomy" id="117567"/>
    <lineage>
        <taxon>Bacteria</taxon>
        <taxon>Bacillati</taxon>
        <taxon>Actinomycetota</taxon>
        <taxon>Actinomycetes</taxon>
        <taxon>Mycobacteriales</taxon>
        <taxon>Mycobacteriaceae</taxon>
        <taxon>Mycolicibacterium</taxon>
    </lineage>
</organism>
<proteinExistence type="predicted"/>
<geneLocation type="plasmid" evidence="3 4">
    <name>unnamed2</name>
</geneLocation>
<evidence type="ECO:0000256" key="1">
    <source>
        <dbReference type="ARBA" id="ARBA00023002"/>
    </source>
</evidence>
<dbReference type="Pfam" id="PF00171">
    <property type="entry name" value="Aldedh"/>
    <property type="match status" value="1"/>
</dbReference>